<dbReference type="OrthoDB" id="9765610at2"/>
<dbReference type="PRINTS" id="PR00457">
    <property type="entry name" value="ANPEROXIDASE"/>
</dbReference>
<keyword evidence="2" id="KW-0964">Secreted</keyword>
<keyword evidence="3" id="KW-0325">Glycoprotein</keyword>
<dbReference type="Proteomes" id="UP000317648">
    <property type="component" value="Chromosome"/>
</dbReference>
<comment type="subcellular location">
    <subcellularLocation>
        <location evidence="1">Secreted</location>
    </subcellularLocation>
</comment>
<dbReference type="CDD" id="cd09822">
    <property type="entry name" value="peroxinectin_like_bacterial"/>
    <property type="match status" value="1"/>
</dbReference>
<dbReference type="PROSITE" id="PS50292">
    <property type="entry name" value="PEROXIDASE_3"/>
    <property type="match status" value="1"/>
</dbReference>
<dbReference type="PANTHER" id="PTHR11475:SF4">
    <property type="entry name" value="CHORION PEROXIDASE"/>
    <property type="match status" value="1"/>
</dbReference>
<dbReference type="InterPro" id="IPR019791">
    <property type="entry name" value="Haem_peroxidase_animal"/>
</dbReference>
<sequence>MKRRRNLRPEALEPRALFAADVADSLNLTQYLEQYQSGLFSTPAAIDGTGNNLANPDFGAANTALLRLAEAEYGDGISTPAGEDRPSAREVSNQLAAQTESTENSRHLSDLLWVWGQFIDHDLDLTEAGEAGEDFSISVPMGDAYFDPSGSGTAEIELTRSDYDETTGDEAGDPRQQINSITAFLDGSVIYGSDEVRAAELREGTGGRLKTSEGDLLPFNTAGLDNAGGTSSTLFLAGDVRANENAALTAMQTVWVREHNRLADEIAAGDPDLSDEEIFQRARAIVRAELQVITYNEFLPALLGENALADYAGYDPTVNPGIANEFSTAAYRIGHSLLSPELERLDENGEVIAAGNLSLQHAFFAPQEIIDNGIDSLLRGLAASTSQELDNQVIDDVRNFLFGPPGSGGFDLTSLNIQRGRDHGLADYNQARVDYGLSPVTSFAEITSDPELQAALEQTYGSVDNIDLWVGGLAEDHAPGSSVGQLFSTIIADQFARIRDGDRFWYENLFAGQALREIESTTLADVIERNTSITGLQQNVFYDPSVLYFKAAPGQQADVRLASKGENLQVVDRRSGEVLVSQAANDVSKVILHGSDRDDRFAIQLGPGVRPVDGVQVLGGGRSDQLEISGTMYHNDLFIVANDHVNANGVNVELDSIELIRLKTQDRSDAWAIADDIVAEVFVERGNTRFTSTAHYAGKRGNENNSPGDGPGGPGSGNANPGNSGPNSGGPSSPGTNGMRPEDVAAMSHFLNEMTGNRLRKEETQALMKSPMLDMLMEVFQTHR</sequence>
<dbReference type="EMBL" id="CP036433">
    <property type="protein sequence ID" value="QDU96105.1"/>
    <property type="molecule type" value="Genomic_DNA"/>
</dbReference>
<dbReference type="KEGG" id="lcre:Pla8534_39240"/>
<keyword evidence="6" id="KW-1185">Reference proteome</keyword>
<dbReference type="Pfam" id="PF03098">
    <property type="entry name" value="An_peroxidase"/>
    <property type="match status" value="1"/>
</dbReference>
<gene>
    <name evidence="5" type="ORF">Pla8534_39240</name>
</gene>
<feature type="region of interest" description="Disordered" evidence="4">
    <location>
        <begin position="76"/>
        <end position="102"/>
    </location>
</feature>
<reference evidence="5 6" key="1">
    <citation type="submission" date="2019-02" db="EMBL/GenBank/DDBJ databases">
        <title>Deep-cultivation of Planctomycetes and their phenomic and genomic characterization uncovers novel biology.</title>
        <authorList>
            <person name="Wiegand S."/>
            <person name="Jogler M."/>
            <person name="Boedeker C."/>
            <person name="Pinto D."/>
            <person name="Vollmers J."/>
            <person name="Rivas-Marin E."/>
            <person name="Kohn T."/>
            <person name="Peeters S.H."/>
            <person name="Heuer A."/>
            <person name="Rast P."/>
            <person name="Oberbeckmann S."/>
            <person name="Bunk B."/>
            <person name="Jeske O."/>
            <person name="Meyerdierks A."/>
            <person name="Storesund J.E."/>
            <person name="Kallscheuer N."/>
            <person name="Luecker S."/>
            <person name="Lage O.M."/>
            <person name="Pohl T."/>
            <person name="Merkel B.J."/>
            <person name="Hornburger P."/>
            <person name="Mueller R.-W."/>
            <person name="Bruemmer F."/>
            <person name="Labrenz M."/>
            <person name="Spormann A.M."/>
            <person name="Op den Camp H."/>
            <person name="Overmann J."/>
            <person name="Amann R."/>
            <person name="Jetten M.S.M."/>
            <person name="Mascher T."/>
            <person name="Medema M.H."/>
            <person name="Devos D.P."/>
            <person name="Kaster A.-K."/>
            <person name="Ovreas L."/>
            <person name="Rohde M."/>
            <person name="Galperin M.Y."/>
            <person name="Jogler C."/>
        </authorList>
    </citation>
    <scope>NUCLEOTIDE SEQUENCE [LARGE SCALE GENOMIC DNA]</scope>
    <source>
        <strain evidence="5 6">Pla85_3_4</strain>
    </source>
</reference>
<feature type="compositionally biased region" description="Low complexity" evidence="4">
    <location>
        <begin position="717"/>
        <end position="738"/>
    </location>
</feature>
<feature type="compositionally biased region" description="Polar residues" evidence="4">
    <location>
        <begin position="90"/>
        <end position="102"/>
    </location>
</feature>
<evidence type="ECO:0000256" key="4">
    <source>
        <dbReference type="SAM" id="MobiDB-lite"/>
    </source>
</evidence>
<evidence type="ECO:0000313" key="6">
    <source>
        <dbReference type="Proteomes" id="UP000317648"/>
    </source>
</evidence>
<dbReference type="GO" id="GO:0004601">
    <property type="term" value="F:peroxidase activity"/>
    <property type="evidence" value="ECO:0007669"/>
    <property type="project" value="UniProtKB-KW"/>
</dbReference>
<dbReference type="GO" id="GO:0020037">
    <property type="term" value="F:heme binding"/>
    <property type="evidence" value="ECO:0007669"/>
    <property type="project" value="InterPro"/>
</dbReference>
<protein>
    <submittedName>
        <fullName evidence="5">Peroxidase</fullName>
    </submittedName>
</protein>
<dbReference type="GO" id="GO:0006979">
    <property type="term" value="P:response to oxidative stress"/>
    <property type="evidence" value="ECO:0007669"/>
    <property type="project" value="InterPro"/>
</dbReference>
<name>A0A518DW91_9BACT</name>
<dbReference type="RefSeq" id="WP_145054775.1">
    <property type="nucleotide sequence ID" value="NZ_CP036433.1"/>
</dbReference>
<accession>A0A518DW91</accession>
<dbReference type="InterPro" id="IPR037120">
    <property type="entry name" value="Haem_peroxidase_sf_animal"/>
</dbReference>
<keyword evidence="5" id="KW-0575">Peroxidase</keyword>
<dbReference type="SUPFAM" id="SSF48113">
    <property type="entry name" value="Heme-dependent peroxidases"/>
    <property type="match status" value="1"/>
</dbReference>
<organism evidence="5 6">
    <name type="scientific">Lignipirellula cremea</name>
    <dbReference type="NCBI Taxonomy" id="2528010"/>
    <lineage>
        <taxon>Bacteria</taxon>
        <taxon>Pseudomonadati</taxon>
        <taxon>Planctomycetota</taxon>
        <taxon>Planctomycetia</taxon>
        <taxon>Pirellulales</taxon>
        <taxon>Pirellulaceae</taxon>
        <taxon>Lignipirellula</taxon>
    </lineage>
</organism>
<dbReference type="GO" id="GO:0005576">
    <property type="term" value="C:extracellular region"/>
    <property type="evidence" value="ECO:0007669"/>
    <property type="project" value="UniProtKB-SubCell"/>
</dbReference>
<keyword evidence="5" id="KW-0560">Oxidoreductase</keyword>
<evidence type="ECO:0000256" key="3">
    <source>
        <dbReference type="ARBA" id="ARBA00023180"/>
    </source>
</evidence>
<dbReference type="InterPro" id="IPR010255">
    <property type="entry name" value="Haem_peroxidase_sf"/>
</dbReference>
<evidence type="ECO:0000256" key="1">
    <source>
        <dbReference type="ARBA" id="ARBA00004613"/>
    </source>
</evidence>
<evidence type="ECO:0000256" key="2">
    <source>
        <dbReference type="ARBA" id="ARBA00022525"/>
    </source>
</evidence>
<dbReference type="Gene3D" id="1.10.640.10">
    <property type="entry name" value="Haem peroxidase domain superfamily, animal type"/>
    <property type="match status" value="1"/>
</dbReference>
<proteinExistence type="predicted"/>
<evidence type="ECO:0000313" key="5">
    <source>
        <dbReference type="EMBL" id="QDU96105.1"/>
    </source>
</evidence>
<feature type="region of interest" description="Disordered" evidence="4">
    <location>
        <begin position="693"/>
        <end position="742"/>
    </location>
</feature>
<dbReference type="AlphaFoldDB" id="A0A518DW91"/>
<dbReference type="PANTHER" id="PTHR11475">
    <property type="entry name" value="OXIDASE/PEROXIDASE"/>
    <property type="match status" value="1"/>
</dbReference>